<evidence type="ECO:0000313" key="21">
    <source>
        <dbReference type="EMBL" id="PIU41603.1"/>
    </source>
</evidence>
<dbReference type="InterPro" id="IPR036318">
    <property type="entry name" value="FAD-bd_PCMH-like_sf"/>
</dbReference>
<evidence type="ECO:0000256" key="1">
    <source>
        <dbReference type="ARBA" id="ARBA00001974"/>
    </source>
</evidence>
<keyword evidence="11 19" id="KW-0521">NADP</keyword>
<comment type="caution">
    <text evidence="21">The sequence shown here is derived from an EMBL/GenBank/DDBJ whole genome shotgun (WGS) entry which is preliminary data.</text>
</comment>
<dbReference type="InterPro" id="IPR011601">
    <property type="entry name" value="MurB_C"/>
</dbReference>
<dbReference type="GO" id="GO:0071555">
    <property type="term" value="P:cell wall organization"/>
    <property type="evidence" value="ECO:0007669"/>
    <property type="project" value="UniProtKB-KW"/>
</dbReference>
<dbReference type="NCBIfam" id="NF010480">
    <property type="entry name" value="PRK13905.1"/>
    <property type="match status" value="1"/>
</dbReference>
<dbReference type="PANTHER" id="PTHR21071:SF4">
    <property type="entry name" value="UDP-N-ACETYLENOLPYRUVOYLGLUCOSAMINE REDUCTASE"/>
    <property type="match status" value="1"/>
</dbReference>
<dbReference type="NCBIfam" id="TIGR00179">
    <property type="entry name" value="murB"/>
    <property type="match status" value="1"/>
</dbReference>
<keyword evidence="9 19" id="KW-0285">Flavoprotein</keyword>
<dbReference type="GO" id="GO:0005829">
    <property type="term" value="C:cytosol"/>
    <property type="evidence" value="ECO:0007669"/>
    <property type="project" value="TreeGrafter"/>
</dbReference>
<evidence type="ECO:0000256" key="9">
    <source>
        <dbReference type="ARBA" id="ARBA00022630"/>
    </source>
</evidence>
<comment type="catalytic activity">
    <reaction evidence="18 19">
        <text>UDP-N-acetyl-alpha-D-muramate + NADP(+) = UDP-N-acetyl-3-O-(1-carboxyvinyl)-alpha-D-glucosamine + NADPH + H(+)</text>
        <dbReference type="Rhea" id="RHEA:12248"/>
        <dbReference type="ChEBI" id="CHEBI:15378"/>
        <dbReference type="ChEBI" id="CHEBI:57783"/>
        <dbReference type="ChEBI" id="CHEBI:58349"/>
        <dbReference type="ChEBI" id="CHEBI:68483"/>
        <dbReference type="ChEBI" id="CHEBI:70757"/>
        <dbReference type="EC" id="1.3.1.98"/>
    </reaction>
</comment>
<evidence type="ECO:0000256" key="8">
    <source>
        <dbReference type="ARBA" id="ARBA00022618"/>
    </source>
</evidence>
<evidence type="ECO:0000256" key="4">
    <source>
        <dbReference type="ARBA" id="ARBA00004752"/>
    </source>
</evidence>
<dbReference type="Proteomes" id="UP000230052">
    <property type="component" value="Unassembled WGS sequence"/>
</dbReference>
<evidence type="ECO:0000256" key="16">
    <source>
        <dbReference type="ARBA" id="ARBA00023316"/>
    </source>
</evidence>
<keyword evidence="8 19" id="KW-0132">Cell division</keyword>
<dbReference type="PANTHER" id="PTHR21071">
    <property type="entry name" value="UDP-N-ACETYLENOLPYRUVOYLGLUCOSAMINE REDUCTASE"/>
    <property type="match status" value="1"/>
</dbReference>
<keyword evidence="14 19" id="KW-0560">Oxidoreductase</keyword>
<feature type="active site" description="Proton donor" evidence="19">
    <location>
        <position position="223"/>
    </location>
</feature>
<keyword evidence="15 19" id="KW-0131">Cell cycle</keyword>
<keyword evidence="10 19" id="KW-0274">FAD</keyword>
<dbReference type="Gene3D" id="3.30.43.10">
    <property type="entry name" value="Uridine Diphospho-n-acetylenolpyruvylglucosamine Reductase, domain 2"/>
    <property type="match status" value="1"/>
</dbReference>
<evidence type="ECO:0000256" key="6">
    <source>
        <dbReference type="ARBA" id="ARBA00015188"/>
    </source>
</evidence>
<accession>A0A2J0L0I5</accession>
<dbReference type="Gene3D" id="3.90.78.10">
    <property type="entry name" value="UDP-N-acetylenolpyruvoylglucosamine reductase, C-terminal domain"/>
    <property type="match status" value="1"/>
</dbReference>
<keyword evidence="7 19" id="KW-0963">Cytoplasm</keyword>
<evidence type="ECO:0000256" key="15">
    <source>
        <dbReference type="ARBA" id="ARBA00023306"/>
    </source>
</evidence>
<dbReference type="GO" id="GO:0008360">
    <property type="term" value="P:regulation of cell shape"/>
    <property type="evidence" value="ECO:0007669"/>
    <property type="project" value="UniProtKB-KW"/>
</dbReference>
<dbReference type="InterPro" id="IPR003170">
    <property type="entry name" value="MurB"/>
</dbReference>
<dbReference type="Pfam" id="PF02873">
    <property type="entry name" value="MurB_C"/>
    <property type="match status" value="1"/>
</dbReference>
<reference evidence="21 22" key="1">
    <citation type="submission" date="2017-09" db="EMBL/GenBank/DDBJ databases">
        <title>Depth-based differentiation of microbial function through sediment-hosted aquifers and enrichment of novel symbionts in the deep terrestrial subsurface.</title>
        <authorList>
            <person name="Probst A.J."/>
            <person name="Ladd B."/>
            <person name="Jarett J.K."/>
            <person name="Geller-Mcgrath D.E."/>
            <person name="Sieber C.M."/>
            <person name="Emerson J.B."/>
            <person name="Anantharaman K."/>
            <person name="Thomas B.C."/>
            <person name="Malmstrom R."/>
            <person name="Stieglmeier M."/>
            <person name="Klingl A."/>
            <person name="Woyke T."/>
            <person name="Ryan C.M."/>
            <person name="Banfield J.F."/>
        </authorList>
    </citation>
    <scope>NUCLEOTIDE SEQUENCE [LARGE SCALE GENOMIC DNA]</scope>
    <source>
        <strain evidence="21">CG07_land_8_20_14_0_80_42_15</strain>
    </source>
</reference>
<dbReference type="InterPro" id="IPR016169">
    <property type="entry name" value="FAD-bd_PCMH_sub2"/>
</dbReference>
<evidence type="ECO:0000256" key="5">
    <source>
        <dbReference type="ARBA" id="ARBA00012518"/>
    </source>
</evidence>
<dbReference type="GO" id="GO:0051301">
    <property type="term" value="P:cell division"/>
    <property type="evidence" value="ECO:0007669"/>
    <property type="project" value="UniProtKB-KW"/>
</dbReference>
<comment type="cofactor">
    <cofactor evidence="1 19">
        <name>FAD</name>
        <dbReference type="ChEBI" id="CHEBI:57692"/>
    </cofactor>
</comment>
<comment type="subcellular location">
    <subcellularLocation>
        <location evidence="3 19">Cytoplasm</location>
    </subcellularLocation>
</comment>
<dbReference type="HAMAP" id="MF_00037">
    <property type="entry name" value="MurB"/>
    <property type="match status" value="1"/>
</dbReference>
<proteinExistence type="inferred from homology"/>
<feature type="active site" evidence="19">
    <location>
        <position position="295"/>
    </location>
</feature>
<gene>
    <name evidence="19" type="primary">murB</name>
    <name evidence="21" type="ORF">COS99_04635</name>
</gene>
<dbReference type="EC" id="1.3.1.98" evidence="5 19"/>
<evidence type="ECO:0000256" key="11">
    <source>
        <dbReference type="ARBA" id="ARBA00022857"/>
    </source>
</evidence>
<evidence type="ECO:0000256" key="14">
    <source>
        <dbReference type="ARBA" id="ARBA00023002"/>
    </source>
</evidence>
<dbReference type="PROSITE" id="PS51387">
    <property type="entry name" value="FAD_PCMH"/>
    <property type="match status" value="1"/>
</dbReference>
<sequence length="300" mass="33172">MKKHDSFIKGKMRSNESISRHTTFRIGGIADKWAEPLDMEDLQNIIKLGKKLKKPIYTIGGGSNLLVSDKKINGIFIRLSSPFFRYIRMKGASLTVGAGASLRSLLDFCIENGLTGLEFCSGIPGTVGGSVAMNAGLGPKRPESNIGNFVNQVTVSDKNGRIKTIKKKDLKFGYRTSSLGGFIVLEAEFCLKRARKDYIKKQCIEILEKKNKSQDCRKSSAGCVFKNPYGGFVSAGKLLDLAGMKKQRIGDAEISEKNANYIINLGNAKFNDVKKLIDIMRGKVKEEFNIDLELEVKICK</sequence>
<dbReference type="GO" id="GO:0008762">
    <property type="term" value="F:UDP-N-acetylmuramate dehydrogenase activity"/>
    <property type="evidence" value="ECO:0007669"/>
    <property type="project" value="UniProtKB-UniRule"/>
</dbReference>
<name>A0A2J0L0I5_9BACT</name>
<feature type="active site" evidence="19">
    <location>
        <position position="175"/>
    </location>
</feature>
<dbReference type="SUPFAM" id="SSF56194">
    <property type="entry name" value="Uridine diphospho-N-Acetylenolpyruvylglucosamine reductase, MurB, C-terminal domain"/>
    <property type="match status" value="1"/>
</dbReference>
<dbReference type="InterPro" id="IPR036635">
    <property type="entry name" value="MurB_C_sf"/>
</dbReference>
<comment type="similarity">
    <text evidence="19">Belongs to the MurB family.</text>
</comment>
<dbReference type="UniPathway" id="UPA00219"/>
<dbReference type="AlphaFoldDB" id="A0A2J0L0I5"/>
<protein>
    <recommendedName>
        <fullName evidence="6 19">UDP-N-acetylenolpyruvoylglucosamine reductase</fullName>
        <ecNumber evidence="5 19">1.3.1.98</ecNumber>
    </recommendedName>
    <alternativeName>
        <fullName evidence="17 19">UDP-N-acetylmuramate dehydrogenase</fullName>
    </alternativeName>
</protein>
<dbReference type="EMBL" id="PEWV01000042">
    <property type="protein sequence ID" value="PIU41603.1"/>
    <property type="molecule type" value="Genomic_DNA"/>
</dbReference>
<organism evidence="21 22">
    <name type="scientific">Candidatus Aquitaenariimonas noxiae</name>
    <dbReference type="NCBI Taxonomy" id="1974741"/>
    <lineage>
        <taxon>Bacteria</taxon>
        <taxon>Pseudomonadati</taxon>
        <taxon>Candidatus Omnitrophota</taxon>
        <taxon>Candidatus Aquitaenariimonas</taxon>
    </lineage>
</organism>
<evidence type="ECO:0000259" key="20">
    <source>
        <dbReference type="PROSITE" id="PS51387"/>
    </source>
</evidence>
<dbReference type="Pfam" id="PF01565">
    <property type="entry name" value="FAD_binding_4"/>
    <property type="match status" value="1"/>
</dbReference>
<keyword evidence="16 19" id="KW-0961">Cell wall biogenesis/degradation</keyword>
<evidence type="ECO:0000256" key="7">
    <source>
        <dbReference type="ARBA" id="ARBA00022490"/>
    </source>
</evidence>
<evidence type="ECO:0000256" key="18">
    <source>
        <dbReference type="ARBA" id="ARBA00048914"/>
    </source>
</evidence>
<evidence type="ECO:0000256" key="17">
    <source>
        <dbReference type="ARBA" id="ARBA00031026"/>
    </source>
</evidence>
<dbReference type="Gene3D" id="3.30.465.10">
    <property type="match status" value="1"/>
</dbReference>
<evidence type="ECO:0000256" key="2">
    <source>
        <dbReference type="ARBA" id="ARBA00003921"/>
    </source>
</evidence>
<dbReference type="SUPFAM" id="SSF56176">
    <property type="entry name" value="FAD-binding/transporter-associated domain-like"/>
    <property type="match status" value="1"/>
</dbReference>
<evidence type="ECO:0000256" key="12">
    <source>
        <dbReference type="ARBA" id="ARBA00022960"/>
    </source>
</evidence>
<keyword evidence="12 19" id="KW-0133">Cell shape</keyword>
<keyword evidence="13 19" id="KW-0573">Peptidoglycan synthesis</keyword>
<feature type="domain" description="FAD-binding PCMH-type" evidence="20">
    <location>
        <begin position="26"/>
        <end position="194"/>
    </location>
</feature>
<comment type="pathway">
    <text evidence="4 19">Cell wall biogenesis; peptidoglycan biosynthesis.</text>
</comment>
<evidence type="ECO:0000256" key="13">
    <source>
        <dbReference type="ARBA" id="ARBA00022984"/>
    </source>
</evidence>
<dbReference type="GO" id="GO:0071949">
    <property type="term" value="F:FAD binding"/>
    <property type="evidence" value="ECO:0007669"/>
    <property type="project" value="InterPro"/>
</dbReference>
<comment type="function">
    <text evidence="2 19">Cell wall formation.</text>
</comment>
<dbReference type="InterPro" id="IPR016166">
    <property type="entry name" value="FAD-bd_PCMH"/>
</dbReference>
<evidence type="ECO:0000313" key="22">
    <source>
        <dbReference type="Proteomes" id="UP000230052"/>
    </source>
</evidence>
<dbReference type="GO" id="GO:0009252">
    <property type="term" value="P:peptidoglycan biosynthetic process"/>
    <property type="evidence" value="ECO:0007669"/>
    <property type="project" value="UniProtKB-UniRule"/>
</dbReference>
<evidence type="ECO:0000256" key="3">
    <source>
        <dbReference type="ARBA" id="ARBA00004496"/>
    </source>
</evidence>
<dbReference type="InterPro" id="IPR006094">
    <property type="entry name" value="Oxid_FAD_bind_N"/>
</dbReference>
<evidence type="ECO:0000256" key="10">
    <source>
        <dbReference type="ARBA" id="ARBA00022827"/>
    </source>
</evidence>
<evidence type="ECO:0000256" key="19">
    <source>
        <dbReference type="HAMAP-Rule" id="MF_00037"/>
    </source>
</evidence>
<dbReference type="InterPro" id="IPR016167">
    <property type="entry name" value="FAD-bd_PCMH_sub1"/>
</dbReference>